<evidence type="ECO:0000256" key="5">
    <source>
        <dbReference type="ARBA" id="ARBA00022692"/>
    </source>
</evidence>
<evidence type="ECO:0000256" key="8">
    <source>
        <dbReference type="ARBA" id="ARBA00038152"/>
    </source>
</evidence>
<comment type="subcellular location">
    <subcellularLocation>
        <location evidence="1">Cell membrane</location>
        <topology evidence="1">Multi-pass membrane protein</topology>
    </subcellularLocation>
</comment>
<comment type="similarity">
    <text evidence="8">Belongs to the glycosyltransferase 2 family. GtrB subfamily.</text>
</comment>
<feature type="transmembrane region" description="Helical" evidence="9">
    <location>
        <begin position="268"/>
        <end position="293"/>
    </location>
</feature>
<dbReference type="RefSeq" id="WP_096380466.1">
    <property type="nucleotide sequence ID" value="NZ_AP017457.1"/>
</dbReference>
<dbReference type="KEGG" id="amin:AUMI_12560"/>
<dbReference type="SUPFAM" id="SSF53448">
    <property type="entry name" value="Nucleotide-diphospho-sugar transferases"/>
    <property type="match status" value="1"/>
</dbReference>
<dbReference type="PANTHER" id="PTHR48090:SF8">
    <property type="entry name" value="GLYCOSYLTRANSFERASE CSBB-RELATED"/>
    <property type="match status" value="1"/>
</dbReference>
<evidence type="ECO:0000256" key="6">
    <source>
        <dbReference type="ARBA" id="ARBA00022989"/>
    </source>
</evidence>
<dbReference type="InterPro" id="IPR050256">
    <property type="entry name" value="Glycosyltransferase_2"/>
</dbReference>
<evidence type="ECO:0000313" key="11">
    <source>
        <dbReference type="EMBL" id="BAU98798.1"/>
    </source>
</evidence>
<dbReference type="Gene3D" id="3.90.550.10">
    <property type="entry name" value="Spore Coat Polysaccharide Biosynthesis Protein SpsA, Chain A"/>
    <property type="match status" value="1"/>
</dbReference>
<keyword evidence="2" id="KW-1003">Cell membrane</keyword>
<reference evidence="11 12" key="1">
    <citation type="journal article" date="2016" name="Genome Announc.">
        <title>Complete Genome Sequence of Aurantimicrobium minutum Type Strain KNCT, a Planktonic Ultramicrobacterium Isolated from River Water.</title>
        <authorList>
            <person name="Nakai R."/>
            <person name="Fujisawa T."/>
            <person name="Nakamura Y."/>
            <person name="Nishide H."/>
            <person name="Uchiyama I."/>
            <person name="Baba T."/>
            <person name="Toyoda A."/>
            <person name="Fujiyama A."/>
            <person name="Naganuma T."/>
            <person name="Niki H."/>
        </authorList>
    </citation>
    <scope>NUCLEOTIDE SEQUENCE [LARGE SCALE GENOMIC DNA]</scope>
    <source>
        <strain evidence="11 12">KNC</strain>
    </source>
</reference>
<feature type="transmembrane region" description="Helical" evidence="9">
    <location>
        <begin position="235"/>
        <end position="256"/>
    </location>
</feature>
<evidence type="ECO:0000256" key="9">
    <source>
        <dbReference type="SAM" id="Phobius"/>
    </source>
</evidence>
<dbReference type="Pfam" id="PF00535">
    <property type="entry name" value="Glycos_transf_2"/>
    <property type="match status" value="1"/>
</dbReference>
<evidence type="ECO:0000256" key="1">
    <source>
        <dbReference type="ARBA" id="ARBA00004651"/>
    </source>
</evidence>
<proteinExistence type="inferred from homology"/>
<dbReference type="InterPro" id="IPR029044">
    <property type="entry name" value="Nucleotide-diphossugar_trans"/>
</dbReference>
<dbReference type="CDD" id="cd04187">
    <property type="entry name" value="DPM1_like_bac"/>
    <property type="match status" value="1"/>
</dbReference>
<sequence>MPPKKKPVVTILVPMYNEELVLPLLFDELNRVTGGIKDCDFVYLFVDDGSKDASVSIVKNYASQDSRVRYLALSRNFGKEKALLAGFDHVDSDAVIVIDADLQDPPELIPEMIALWKQGYQDVYAKRINRRGETWLKKVTSTMYYRLLQTTTRIEIQPNTGDFRLLDRACIDALKQFRETERNTKALFSWIGFRKYAIEYDRAPRAAGKTKFNYFRLFNLAIDGLTSFTTTPLRVAGVLGFLVSLIAFIYLLQVIIKNIIYGPDVSGYPSTMATILFLGGVQLMSLGIIGEYIGKIFNETKNRPTYLVGENNLNTDPSRGSRKK</sequence>
<evidence type="ECO:0000313" key="12">
    <source>
        <dbReference type="Proteomes" id="UP000243847"/>
    </source>
</evidence>
<evidence type="ECO:0000256" key="2">
    <source>
        <dbReference type="ARBA" id="ARBA00022475"/>
    </source>
</evidence>
<dbReference type="FunFam" id="3.90.550.10:FF:000079">
    <property type="entry name" value="Probable glycosyl transferase"/>
    <property type="match status" value="1"/>
</dbReference>
<dbReference type="AlphaFoldDB" id="A0A173LVD7"/>
<protein>
    <recommendedName>
        <fullName evidence="10">Glycosyltransferase 2-like domain-containing protein</fullName>
    </recommendedName>
</protein>
<keyword evidence="4" id="KW-0808">Transferase</keyword>
<dbReference type="Proteomes" id="UP000243847">
    <property type="component" value="Chromosome sequence1"/>
</dbReference>
<evidence type="ECO:0000259" key="10">
    <source>
        <dbReference type="Pfam" id="PF00535"/>
    </source>
</evidence>
<keyword evidence="6 9" id="KW-1133">Transmembrane helix</keyword>
<dbReference type="InterPro" id="IPR001173">
    <property type="entry name" value="Glyco_trans_2-like"/>
</dbReference>
<dbReference type="EMBL" id="AP017457">
    <property type="protein sequence ID" value="BAU98798.1"/>
    <property type="molecule type" value="Genomic_DNA"/>
</dbReference>
<dbReference type="OrthoDB" id="9811884at2"/>
<keyword evidence="7 9" id="KW-0472">Membrane</keyword>
<dbReference type="PANTHER" id="PTHR48090">
    <property type="entry name" value="UNDECAPRENYL-PHOSPHATE 4-DEOXY-4-FORMAMIDO-L-ARABINOSE TRANSFERASE-RELATED"/>
    <property type="match status" value="1"/>
</dbReference>
<name>A0A173LVD7_9MICO</name>
<dbReference type="GeneID" id="80451440"/>
<keyword evidence="3" id="KW-0328">Glycosyltransferase</keyword>
<evidence type="ECO:0000256" key="4">
    <source>
        <dbReference type="ARBA" id="ARBA00022679"/>
    </source>
</evidence>
<keyword evidence="5 9" id="KW-0812">Transmembrane</keyword>
<evidence type="ECO:0000256" key="3">
    <source>
        <dbReference type="ARBA" id="ARBA00022676"/>
    </source>
</evidence>
<gene>
    <name evidence="11" type="ORF">AUMI_12560</name>
</gene>
<accession>A0A173LVD7</accession>
<evidence type="ECO:0000256" key="7">
    <source>
        <dbReference type="ARBA" id="ARBA00023136"/>
    </source>
</evidence>
<feature type="domain" description="Glycosyltransferase 2-like" evidence="10">
    <location>
        <begin position="10"/>
        <end position="170"/>
    </location>
</feature>
<dbReference type="GO" id="GO:0016757">
    <property type="term" value="F:glycosyltransferase activity"/>
    <property type="evidence" value="ECO:0007669"/>
    <property type="project" value="UniProtKB-KW"/>
</dbReference>
<organism evidence="11 12">
    <name type="scientific">Aurantimicrobium minutum</name>
    <dbReference type="NCBI Taxonomy" id="708131"/>
    <lineage>
        <taxon>Bacteria</taxon>
        <taxon>Bacillati</taxon>
        <taxon>Actinomycetota</taxon>
        <taxon>Actinomycetes</taxon>
        <taxon>Micrococcales</taxon>
        <taxon>Microbacteriaceae</taxon>
        <taxon>Aurantimicrobium</taxon>
    </lineage>
</organism>
<dbReference type="GO" id="GO:0005886">
    <property type="term" value="C:plasma membrane"/>
    <property type="evidence" value="ECO:0007669"/>
    <property type="project" value="UniProtKB-SubCell"/>
</dbReference>